<evidence type="ECO:0000256" key="1">
    <source>
        <dbReference type="SAM" id="MobiDB-lite"/>
    </source>
</evidence>
<dbReference type="AlphaFoldDB" id="A0A2U8PF81"/>
<proteinExistence type="predicted"/>
<feature type="compositionally biased region" description="Basic and acidic residues" evidence="1">
    <location>
        <begin position="86"/>
        <end position="95"/>
    </location>
</feature>
<accession>A0A2U8PF81</accession>
<dbReference type="EMBL" id="CP029425">
    <property type="protein sequence ID" value="AWL96260.1"/>
    <property type="molecule type" value="Genomic_DNA"/>
</dbReference>
<dbReference type="Proteomes" id="UP000215703">
    <property type="component" value="Chromosome"/>
</dbReference>
<sequence>MEALMSDDFDWDTDDTIVPAQGAIAVYENPRGNIVVREQVPYPEEDKWIVFLPQYAEVIVRRIIEIADLPFTLVPNGTQAIGNSGRAKDGTAAERQRRRRNKLRNDRDSDRDRTETVTGVTATQLPVSSDRAQLVLVRCPDEGEAKAQETALTR</sequence>
<name>A0A2U8PF81_9BRAD</name>
<organism evidence="2 3">
    <name type="scientific">Bradyrhizobium ottawaense</name>
    <dbReference type="NCBI Taxonomy" id="931866"/>
    <lineage>
        <taxon>Bacteria</taxon>
        <taxon>Pseudomonadati</taxon>
        <taxon>Pseudomonadota</taxon>
        <taxon>Alphaproteobacteria</taxon>
        <taxon>Hyphomicrobiales</taxon>
        <taxon>Nitrobacteraceae</taxon>
        <taxon>Bradyrhizobium</taxon>
    </lineage>
</organism>
<gene>
    <name evidence="2" type="ORF">CIT37_32145</name>
</gene>
<evidence type="ECO:0000313" key="3">
    <source>
        <dbReference type="Proteomes" id="UP000215703"/>
    </source>
</evidence>
<feature type="region of interest" description="Disordered" evidence="1">
    <location>
        <begin position="77"/>
        <end position="118"/>
    </location>
</feature>
<reference evidence="2 3" key="2">
    <citation type="journal article" date="2017" name="Syst. Appl. Microbiol.">
        <title>Soybeans inoculated with root zone soils of Canadian native legumes harbour diverse and novel Bradyrhizobium spp. that possess agricultural potential.</title>
        <authorList>
            <person name="Bromfield E.S.P."/>
            <person name="Cloutier S."/>
            <person name="Tambong J.T."/>
            <person name="Tran Thi T.V."/>
        </authorList>
    </citation>
    <scope>NUCLEOTIDE SEQUENCE [LARGE SCALE GENOMIC DNA]</scope>
    <source>
        <strain evidence="2 3">OO99</strain>
    </source>
</reference>
<reference evidence="2 3" key="1">
    <citation type="journal article" date="2014" name="Int. J. Syst. Evol. Microbiol.">
        <title>Bradyrhizobium ottawaense sp. nov., a symbiotic nitrogen fixing bacterium from root nodules of soybeans in Canada.</title>
        <authorList>
            <person name="Yu X."/>
            <person name="Cloutier S."/>
            <person name="Tambong J.T."/>
            <person name="Bromfield E.S."/>
        </authorList>
    </citation>
    <scope>NUCLEOTIDE SEQUENCE [LARGE SCALE GENOMIC DNA]</scope>
    <source>
        <strain evidence="2 3">OO99</strain>
    </source>
</reference>
<feature type="compositionally biased region" description="Basic and acidic residues" evidence="1">
    <location>
        <begin position="103"/>
        <end position="115"/>
    </location>
</feature>
<evidence type="ECO:0000313" key="2">
    <source>
        <dbReference type="EMBL" id="AWL96260.1"/>
    </source>
</evidence>
<protein>
    <submittedName>
        <fullName evidence="2">Uncharacterized protein</fullName>
    </submittedName>
</protein>
<dbReference type="KEGG" id="bot:CIT37_32145"/>